<comment type="caution">
    <text evidence="2">The sequence shown here is derived from an EMBL/GenBank/DDBJ whole genome shotgun (WGS) entry which is preliminary data.</text>
</comment>
<dbReference type="Proteomes" id="UP000034196">
    <property type="component" value="Unassembled WGS sequence"/>
</dbReference>
<keyword evidence="3" id="KW-1185">Reference proteome</keyword>
<dbReference type="Pfam" id="PF09509">
    <property type="entry name" value="Hypoth_Ymh"/>
    <property type="match status" value="1"/>
</dbReference>
<dbReference type="NCBIfam" id="TIGR02391">
    <property type="entry name" value="hypoth_ymh"/>
    <property type="match status" value="1"/>
</dbReference>
<sequence length="102" mass="11297">MLMPGRGTARAAINANVTGPELDEQKGLANLLKGLFSMYRNPAAHEPRLHRTVTDGELLELLTTLSMVHRRLDGAHVTPQLSDRVRRTALCTPTVKPVDVMW</sequence>
<organism evidence="2 3">
    <name type="scientific">Streptomyces mangrovisoli</name>
    <dbReference type="NCBI Taxonomy" id="1428628"/>
    <lineage>
        <taxon>Bacteria</taxon>
        <taxon>Bacillati</taxon>
        <taxon>Actinomycetota</taxon>
        <taxon>Actinomycetes</taxon>
        <taxon>Kitasatosporales</taxon>
        <taxon>Streptomycetaceae</taxon>
        <taxon>Streptomyces</taxon>
    </lineage>
</organism>
<protein>
    <submittedName>
        <fullName evidence="2">TIGR02391 family protein</fullName>
    </submittedName>
</protein>
<dbReference type="EMBL" id="LAVA02000113">
    <property type="protein sequence ID" value="OIJ63180.1"/>
    <property type="molecule type" value="Genomic_DNA"/>
</dbReference>
<reference evidence="2" key="1">
    <citation type="submission" date="2016-10" db="EMBL/GenBank/DDBJ databases">
        <title>Genome sequence of Streptomyces mangrovisoli MUSC 149.</title>
        <authorList>
            <person name="Lee L.-H."/>
            <person name="Ser H.-L."/>
        </authorList>
    </citation>
    <scope>NUCLEOTIDE SEQUENCE [LARGE SCALE GENOMIC DNA]</scope>
    <source>
        <strain evidence="2">MUSC 149</strain>
    </source>
</reference>
<feature type="domain" description="Conserved hypothetical protein CHP02391" evidence="1">
    <location>
        <begin position="12"/>
        <end position="72"/>
    </location>
</feature>
<dbReference type="InterPro" id="IPR012654">
    <property type="entry name" value="CHP02391"/>
</dbReference>
<gene>
    <name evidence="2" type="ORF">WN71_035635</name>
</gene>
<evidence type="ECO:0000313" key="3">
    <source>
        <dbReference type="Proteomes" id="UP000034196"/>
    </source>
</evidence>
<evidence type="ECO:0000313" key="2">
    <source>
        <dbReference type="EMBL" id="OIJ63180.1"/>
    </source>
</evidence>
<name>A0A1J4NNL1_9ACTN</name>
<evidence type="ECO:0000259" key="1">
    <source>
        <dbReference type="Pfam" id="PF09509"/>
    </source>
</evidence>
<proteinExistence type="predicted"/>
<accession>A0A1J4NNL1</accession>
<dbReference type="AlphaFoldDB" id="A0A1J4NNL1"/>